<name>A0A0F9GBF6_9ZZZZ</name>
<accession>A0A0F9GBF6</accession>
<proteinExistence type="predicted"/>
<comment type="caution">
    <text evidence="1">The sequence shown here is derived from an EMBL/GenBank/DDBJ whole genome shotgun (WGS) entry which is preliminary data.</text>
</comment>
<dbReference type="AlphaFoldDB" id="A0A0F9GBF6"/>
<protein>
    <submittedName>
        <fullName evidence="1">Uncharacterized protein</fullName>
    </submittedName>
</protein>
<sequence>IPFIQENKQNIKVILILAESYSKMRSYFLSVVINKETKQILSKEDGFGSFQVWENKEF</sequence>
<organism evidence="1">
    <name type="scientific">marine sediment metagenome</name>
    <dbReference type="NCBI Taxonomy" id="412755"/>
    <lineage>
        <taxon>unclassified sequences</taxon>
        <taxon>metagenomes</taxon>
        <taxon>ecological metagenomes</taxon>
    </lineage>
</organism>
<dbReference type="EMBL" id="LAZR01020736">
    <property type="protein sequence ID" value="KKL87806.1"/>
    <property type="molecule type" value="Genomic_DNA"/>
</dbReference>
<evidence type="ECO:0000313" key="1">
    <source>
        <dbReference type="EMBL" id="KKL87806.1"/>
    </source>
</evidence>
<gene>
    <name evidence="1" type="ORF">LCGC14_1930990</name>
</gene>
<feature type="non-terminal residue" evidence="1">
    <location>
        <position position="1"/>
    </location>
</feature>
<reference evidence="1" key="1">
    <citation type="journal article" date="2015" name="Nature">
        <title>Complex archaea that bridge the gap between prokaryotes and eukaryotes.</title>
        <authorList>
            <person name="Spang A."/>
            <person name="Saw J.H."/>
            <person name="Jorgensen S.L."/>
            <person name="Zaremba-Niedzwiedzka K."/>
            <person name="Martijn J."/>
            <person name="Lind A.E."/>
            <person name="van Eijk R."/>
            <person name="Schleper C."/>
            <person name="Guy L."/>
            <person name="Ettema T.J."/>
        </authorList>
    </citation>
    <scope>NUCLEOTIDE SEQUENCE</scope>
</reference>